<dbReference type="EMBL" id="VANR01000002">
    <property type="protein sequence ID" value="TMM31003.1"/>
    <property type="molecule type" value="Genomic_DNA"/>
</dbReference>
<organism evidence="2 3">
    <name type="scientific">Polaribacter aestuariivivens</name>
    <dbReference type="NCBI Taxonomy" id="2304626"/>
    <lineage>
        <taxon>Bacteria</taxon>
        <taxon>Pseudomonadati</taxon>
        <taxon>Bacteroidota</taxon>
        <taxon>Flavobacteriia</taxon>
        <taxon>Flavobacteriales</taxon>
        <taxon>Flavobacteriaceae</taxon>
    </lineage>
</organism>
<evidence type="ECO:0000259" key="1">
    <source>
        <dbReference type="Pfam" id="PF13588"/>
    </source>
</evidence>
<keyword evidence="3" id="KW-1185">Reference proteome</keyword>
<dbReference type="OrthoDB" id="9790377at2"/>
<proteinExistence type="predicted"/>
<accession>A0A5S3N6W4</accession>
<protein>
    <submittedName>
        <fullName evidence="2">Type I restriction enzyme HsdR N-terminal domain-containing protein</fullName>
    </submittedName>
</protein>
<dbReference type="InterPro" id="IPR029464">
    <property type="entry name" value="HSDR_N"/>
</dbReference>
<comment type="caution">
    <text evidence="2">The sequence shown here is derived from an EMBL/GenBank/DDBJ whole genome shotgun (WGS) entry which is preliminary data.</text>
</comment>
<evidence type="ECO:0000313" key="3">
    <source>
        <dbReference type="Proteomes" id="UP000307140"/>
    </source>
</evidence>
<dbReference type="Proteomes" id="UP000307140">
    <property type="component" value="Unassembled WGS sequence"/>
</dbReference>
<dbReference type="AlphaFoldDB" id="A0A5S3N6W4"/>
<dbReference type="Pfam" id="PF13588">
    <property type="entry name" value="HSDR_N_2"/>
    <property type="match status" value="1"/>
</dbReference>
<sequence length="147" mass="17653">MQKLNLPNYNFKLKSNENKTLIFDNLRKKYMVLTPEEWVRQHFVQFLIDVKKYPVSLIALEKQLVINNRKKRTDILIFNNEGKHDIIVECKAPSIKITQDTFDQIARYNLKLRANYLIVTNGLSHFYCKMDFENETYVFLKEIPDYQ</sequence>
<reference evidence="2 3" key="1">
    <citation type="submission" date="2019-05" db="EMBL/GenBank/DDBJ databases">
        <title>Polaribacter aestuariivivens sp. nov., isolated from a tidal flat.</title>
        <authorList>
            <person name="Yoon J.-H."/>
        </authorList>
    </citation>
    <scope>NUCLEOTIDE SEQUENCE [LARGE SCALE GENOMIC DNA]</scope>
    <source>
        <strain evidence="2 3">DBTF-3</strain>
    </source>
</reference>
<feature type="domain" description="Type I restriction enzyme R protein N-terminal" evidence="1">
    <location>
        <begin position="35"/>
        <end position="144"/>
    </location>
</feature>
<evidence type="ECO:0000313" key="2">
    <source>
        <dbReference type="EMBL" id="TMM31003.1"/>
    </source>
</evidence>
<name>A0A5S3N6W4_9FLAO</name>
<gene>
    <name evidence="2" type="ORF">FDT66_03285</name>
</gene>
<dbReference type="RefSeq" id="WP_138534734.1">
    <property type="nucleotide sequence ID" value="NZ_VANR01000002.1"/>
</dbReference>